<proteinExistence type="predicted"/>
<evidence type="ECO:0000259" key="1">
    <source>
        <dbReference type="Pfam" id="PF01425"/>
    </source>
</evidence>
<dbReference type="Proteomes" id="UP001107961">
    <property type="component" value="Unassembled WGS sequence"/>
</dbReference>
<dbReference type="Pfam" id="PF01425">
    <property type="entry name" value="Amidase"/>
    <property type="match status" value="1"/>
</dbReference>
<protein>
    <submittedName>
        <fullName evidence="2">Amidase</fullName>
        <ecNumber evidence="2">3.5.1.4</ecNumber>
    </submittedName>
</protein>
<reference evidence="2" key="1">
    <citation type="submission" date="2022-01" db="EMBL/GenBank/DDBJ databases">
        <authorList>
            <person name="Karlyshev A.V."/>
            <person name="Jaspars M."/>
        </authorList>
    </citation>
    <scope>NUCLEOTIDE SEQUENCE</scope>
    <source>
        <strain evidence="2">AGSA3-2</strain>
    </source>
</reference>
<comment type="caution">
    <text evidence="2">The sequence shown here is derived from an EMBL/GenBank/DDBJ whole genome shotgun (WGS) entry which is preliminary data.</text>
</comment>
<evidence type="ECO:0000313" key="2">
    <source>
        <dbReference type="EMBL" id="MCE7508784.1"/>
    </source>
</evidence>
<accession>A0A9Q3ZG06</accession>
<dbReference type="InterPro" id="IPR036928">
    <property type="entry name" value="AS_sf"/>
</dbReference>
<dbReference type="SUPFAM" id="SSF75304">
    <property type="entry name" value="Amidase signature (AS) enzymes"/>
    <property type="match status" value="1"/>
</dbReference>
<name>A0A9Q3ZG06_9GAMM</name>
<dbReference type="EMBL" id="JAJVKT010000009">
    <property type="protein sequence ID" value="MCE7508784.1"/>
    <property type="molecule type" value="Genomic_DNA"/>
</dbReference>
<keyword evidence="3" id="KW-1185">Reference proteome</keyword>
<dbReference type="InterPro" id="IPR023631">
    <property type="entry name" value="Amidase_dom"/>
</dbReference>
<dbReference type="Gene3D" id="3.90.1300.10">
    <property type="entry name" value="Amidase signature (AS) domain"/>
    <property type="match status" value="1"/>
</dbReference>
<dbReference type="NCBIfam" id="NF004816">
    <property type="entry name" value="PRK06170.1"/>
    <property type="match status" value="1"/>
</dbReference>
<dbReference type="InterPro" id="IPR052739">
    <property type="entry name" value="FAAH2"/>
</dbReference>
<dbReference type="GO" id="GO:0012505">
    <property type="term" value="C:endomembrane system"/>
    <property type="evidence" value="ECO:0007669"/>
    <property type="project" value="TreeGrafter"/>
</dbReference>
<dbReference type="PANTHER" id="PTHR43372">
    <property type="entry name" value="FATTY-ACID AMIDE HYDROLASE"/>
    <property type="match status" value="1"/>
</dbReference>
<sequence>MALHRLSTTELARRIREGELTSSEALEYFIARVEKLDPPLNAVVVRRFDEARQRAREADEALARGEHWGPLHGVPMTVKETFEVAGWPTTAGVTDLAGHVPRQDADAIERLRAAGAVLFGKTNIPAYAGDLQSFNEIYGTTNNPWNPELTPGGSSGGAAAALAAGMTPLELGSDIGGSIRTPAAFCGVAGLKPSWRLIPTRGHIPGPPGALSTRDISVAGPMSRHVEDLELAMEILAGPDQDEGPGWRLQLPEPRHQQLESFRVAAWLDDPRCPVDRRIVEALEQLTGQLGQWGVAVDHEARPEGIGLSEAYDVYYQLLAGTMGVGLPPSLYQQMEEGAAEAAPDDQGYRARFARGTTQSHADWLRANERRTVMRRQWRQFFQDHDVLLCPVVQTLPFSHRQTPGPDQRTLTVNGVDQPYMDILVWVGLAGAVYLPAATLPIGVSAEGLPLAVQIIGPYLEDRTVLRFARLLQERLEALPEPPLGG</sequence>
<dbReference type="AlphaFoldDB" id="A0A9Q3ZG06"/>
<keyword evidence="2" id="KW-0378">Hydrolase</keyword>
<feature type="domain" description="Amidase" evidence="1">
    <location>
        <begin position="24"/>
        <end position="466"/>
    </location>
</feature>
<evidence type="ECO:0000313" key="3">
    <source>
        <dbReference type="Proteomes" id="UP001107961"/>
    </source>
</evidence>
<gene>
    <name evidence="2" type="ORF">LZG35_09065</name>
</gene>
<organism evidence="2 3">
    <name type="scientific">Alloalcanivorax xenomutans</name>
    <dbReference type="NCBI Taxonomy" id="1094342"/>
    <lineage>
        <taxon>Bacteria</taxon>
        <taxon>Pseudomonadati</taxon>
        <taxon>Pseudomonadota</taxon>
        <taxon>Gammaproteobacteria</taxon>
        <taxon>Oceanospirillales</taxon>
        <taxon>Alcanivoracaceae</taxon>
        <taxon>Alloalcanivorax</taxon>
    </lineage>
</organism>
<dbReference type="GO" id="GO:0004040">
    <property type="term" value="F:amidase activity"/>
    <property type="evidence" value="ECO:0007669"/>
    <property type="project" value="UniProtKB-EC"/>
</dbReference>
<dbReference type="RefSeq" id="WP_233925759.1">
    <property type="nucleotide sequence ID" value="NZ_JAJVKT010000009.1"/>
</dbReference>
<dbReference type="PANTHER" id="PTHR43372:SF4">
    <property type="entry name" value="FATTY-ACID AMIDE HYDROLASE 2"/>
    <property type="match status" value="1"/>
</dbReference>
<dbReference type="EC" id="3.5.1.4" evidence="2"/>